<organism evidence="2 3">
    <name type="scientific">Pseudarthrobacter psychrotolerans</name>
    <dbReference type="NCBI Taxonomy" id="2697569"/>
    <lineage>
        <taxon>Bacteria</taxon>
        <taxon>Bacillati</taxon>
        <taxon>Actinomycetota</taxon>
        <taxon>Actinomycetes</taxon>
        <taxon>Micrococcales</taxon>
        <taxon>Micrococcaceae</taxon>
        <taxon>Pseudarthrobacter</taxon>
    </lineage>
</organism>
<reference evidence="2 3" key="1">
    <citation type="submission" date="2020-01" db="EMBL/GenBank/DDBJ databases">
        <title>Pseudarthrobacter psychrotolerans sp. nov., isolated from antarctic soil.</title>
        <authorList>
            <person name="Shin Y."/>
            <person name="Park W."/>
        </authorList>
    </citation>
    <scope>NUCLEOTIDE SEQUENCE [LARGE SCALE GENOMIC DNA]</scope>
    <source>
        <strain evidence="2 3">YJ56</strain>
    </source>
</reference>
<gene>
    <name evidence="2" type="ORF">GU243_05295</name>
</gene>
<keyword evidence="1" id="KW-0812">Transmembrane</keyword>
<protein>
    <submittedName>
        <fullName evidence="2">Uncharacterized protein</fullName>
    </submittedName>
</protein>
<feature type="transmembrane region" description="Helical" evidence="1">
    <location>
        <begin position="130"/>
        <end position="150"/>
    </location>
</feature>
<evidence type="ECO:0000313" key="2">
    <source>
        <dbReference type="EMBL" id="QHK19264.1"/>
    </source>
</evidence>
<dbReference type="KEGG" id="psey:GU243_05295"/>
<feature type="transmembrane region" description="Helical" evidence="1">
    <location>
        <begin position="28"/>
        <end position="47"/>
    </location>
</feature>
<name>A0A6P1NL84_9MICC</name>
<dbReference type="EMBL" id="CP047898">
    <property type="protein sequence ID" value="QHK19264.1"/>
    <property type="molecule type" value="Genomic_DNA"/>
</dbReference>
<keyword evidence="1" id="KW-1133">Transmembrane helix</keyword>
<keyword evidence="1" id="KW-0472">Membrane</keyword>
<proteinExistence type="predicted"/>
<dbReference type="AlphaFoldDB" id="A0A6P1NL84"/>
<keyword evidence="3" id="KW-1185">Reference proteome</keyword>
<dbReference type="Proteomes" id="UP000464186">
    <property type="component" value="Chromosome"/>
</dbReference>
<accession>A0A6P1NL84</accession>
<evidence type="ECO:0000313" key="3">
    <source>
        <dbReference type="Proteomes" id="UP000464186"/>
    </source>
</evidence>
<sequence>MTVLAGLVVGFALASLWPDVAEGFLRSGLYLGSLLGGLGVFVVGWIYGSKKVSPMVRDHPIGVTLGLTAEEVKHVRRQVLGKEPIDVNHISVLRGAAVQIREGLAKQLLWSPGLLIYFAGQSLSRGIHSFIDVMMIVLLLGMVVLSGLTARQFHQTGLFLTSTSPSGSDDPK</sequence>
<evidence type="ECO:0000256" key="1">
    <source>
        <dbReference type="SAM" id="Phobius"/>
    </source>
</evidence>